<dbReference type="AlphaFoldDB" id="A0AAV4Q5V3"/>
<dbReference type="Proteomes" id="UP001054945">
    <property type="component" value="Unassembled WGS sequence"/>
</dbReference>
<gene>
    <name evidence="1" type="ORF">CEXT_577581</name>
</gene>
<name>A0AAV4Q5V3_CAEEX</name>
<sequence>MIPSLKKAACRASGHFIPLKTQQKGFESEARKSRFILVAKLEFEVSESYQLPMIASLRNAACCAFGHFIPPETQQKGFENEARKGEWLSCYLRGDCFARVTNFPLCPGC</sequence>
<comment type="caution">
    <text evidence="1">The sequence shown here is derived from an EMBL/GenBank/DDBJ whole genome shotgun (WGS) entry which is preliminary data.</text>
</comment>
<protein>
    <submittedName>
        <fullName evidence="1">Uncharacterized protein</fullName>
    </submittedName>
</protein>
<accession>A0AAV4Q5V3</accession>
<keyword evidence="2" id="KW-1185">Reference proteome</keyword>
<evidence type="ECO:0000313" key="2">
    <source>
        <dbReference type="Proteomes" id="UP001054945"/>
    </source>
</evidence>
<dbReference type="EMBL" id="BPLR01005620">
    <property type="protein sequence ID" value="GIY03771.1"/>
    <property type="molecule type" value="Genomic_DNA"/>
</dbReference>
<proteinExistence type="predicted"/>
<evidence type="ECO:0000313" key="1">
    <source>
        <dbReference type="EMBL" id="GIY03771.1"/>
    </source>
</evidence>
<reference evidence="1 2" key="1">
    <citation type="submission" date="2021-06" db="EMBL/GenBank/DDBJ databases">
        <title>Caerostris extrusa draft genome.</title>
        <authorList>
            <person name="Kono N."/>
            <person name="Arakawa K."/>
        </authorList>
    </citation>
    <scope>NUCLEOTIDE SEQUENCE [LARGE SCALE GENOMIC DNA]</scope>
</reference>
<organism evidence="1 2">
    <name type="scientific">Caerostris extrusa</name>
    <name type="common">Bark spider</name>
    <name type="synonym">Caerostris bankana</name>
    <dbReference type="NCBI Taxonomy" id="172846"/>
    <lineage>
        <taxon>Eukaryota</taxon>
        <taxon>Metazoa</taxon>
        <taxon>Ecdysozoa</taxon>
        <taxon>Arthropoda</taxon>
        <taxon>Chelicerata</taxon>
        <taxon>Arachnida</taxon>
        <taxon>Araneae</taxon>
        <taxon>Araneomorphae</taxon>
        <taxon>Entelegynae</taxon>
        <taxon>Araneoidea</taxon>
        <taxon>Araneidae</taxon>
        <taxon>Caerostris</taxon>
    </lineage>
</organism>